<feature type="transmembrane region" description="Helical" evidence="2">
    <location>
        <begin position="1600"/>
        <end position="1618"/>
    </location>
</feature>
<keyword evidence="2" id="KW-0472">Membrane</keyword>
<name>A0ABR4K3R8_9EURO</name>
<feature type="transmembrane region" description="Helical" evidence="2">
    <location>
        <begin position="1630"/>
        <end position="1649"/>
    </location>
</feature>
<dbReference type="EMBL" id="JBFXLU010000061">
    <property type="protein sequence ID" value="KAL2846701.1"/>
    <property type="molecule type" value="Genomic_DNA"/>
</dbReference>
<evidence type="ECO:0008006" key="5">
    <source>
        <dbReference type="Google" id="ProtNLM"/>
    </source>
</evidence>
<feature type="region of interest" description="Disordered" evidence="1">
    <location>
        <begin position="571"/>
        <end position="598"/>
    </location>
</feature>
<proteinExistence type="predicted"/>
<reference evidence="3 4" key="1">
    <citation type="submission" date="2024-07" db="EMBL/GenBank/DDBJ databases">
        <title>Section-level genome sequencing and comparative genomics of Aspergillus sections Usti and Cavernicolus.</title>
        <authorList>
            <consortium name="Lawrence Berkeley National Laboratory"/>
            <person name="Nybo J.L."/>
            <person name="Vesth T.C."/>
            <person name="Theobald S."/>
            <person name="Frisvad J.C."/>
            <person name="Larsen T.O."/>
            <person name="Kjaerboelling I."/>
            <person name="Rothschild-Mancinelli K."/>
            <person name="Lyhne E.K."/>
            <person name="Kogle M.E."/>
            <person name="Barry K."/>
            <person name="Clum A."/>
            <person name="Na H."/>
            <person name="Ledsgaard L."/>
            <person name="Lin J."/>
            <person name="Lipzen A."/>
            <person name="Kuo A."/>
            <person name="Riley R."/>
            <person name="Mondo S."/>
            <person name="Labutti K."/>
            <person name="Haridas S."/>
            <person name="Pangalinan J."/>
            <person name="Salamov A.A."/>
            <person name="Simmons B.A."/>
            <person name="Magnuson J.K."/>
            <person name="Chen J."/>
            <person name="Drula E."/>
            <person name="Henrissat B."/>
            <person name="Wiebenga A."/>
            <person name="Lubbers R.J."/>
            <person name="Gomes A.C."/>
            <person name="Makela M.R."/>
            <person name="Stajich J."/>
            <person name="Grigoriev I.V."/>
            <person name="Mortensen U.H."/>
            <person name="De Vries R.P."/>
            <person name="Baker S.E."/>
            <person name="Andersen M.R."/>
        </authorList>
    </citation>
    <scope>NUCLEOTIDE SEQUENCE [LARGE SCALE GENOMIC DNA]</scope>
    <source>
        <strain evidence="3 4">CBS 123904</strain>
    </source>
</reference>
<evidence type="ECO:0000256" key="2">
    <source>
        <dbReference type="SAM" id="Phobius"/>
    </source>
</evidence>
<sequence>MAAQASNLSKTNCDFVVATTQASINAGLLEYLDEESQPEQYICFVKPGRNDPLQQLTLDELMAKTGGVNPFYIEDSPSEDDERVGRLRKAHFQVGVMLQMGIPEGFTPASLPSIATLNTAGSVLFNLFCKKVKVVSLEYTEWGIEFHSVEQPKGPSGIPWSMKMSVDLTIADLDKELNTSYLNSHPDVKAQLRKALDNISGTAFSLQQLLFDLDNAILQTAPDFSAVHDKQAKFVLEEYFRDIYVKGAKEQGLPLVAVTAVSQEADPSSLHMTGFERTVTKVDANNGEASTLNYLCVVNNHPVPSPSTSFDWNWVSPDEINQASGVVAINRGILAKHIAEKLEPMCAENCYVPSFNGRGNTLTLVASRKGPTVTFPPVGDKAIQFSYQDREWGTAVGVALDGSARAVPILIEPSYECEVRFRDNRIHVNQTLEIEVWYETDWRDGELLGGIAFSPVHMGFYDGYEISTGDTGALQLTRTYHNPWDKSQTKQPEQQDAKNAQIYEYLNLQFRDQISDLTSNHLHSFRIGEIQNFILPGARAFTYKDPVFSHNQDLICKITYVDAAKVSPIQDPLQSQPIDDQPAAPEPRPSSNPSLPAGKLTASTALMQNYIQGELISPSGRFRALQTGDGHGLLFAIDSAGVFRVIEEQSGTLHTGWKVHDLSTAAIQVQFPGELRAVVRTFDVGQSVVDGSIGLMMAVQLDGNDHLFFSLGNSNQDLSWVTSGEHWTMVPFDPVNEASQKITVCGAMFAETAQQVQYLVVDIDRPSKAEADPHIARYHIDSTCKTSHYWIKHDVTIDLAASKYQSAVGRIPGKRVDGIYTAGTSATGGGAQLVYEPIINEYRADAPVEPVRLQLPGGATPSSIATAHSSMQDGSTDLYVVAGSTMYCFAADEQKDMSLPLALCTSDFLAGTGDLVAVTHEGITTLWGRNRSYEVYYLSCPTNQVLDPAAWSVPVPILTGIEHMSAYVNRAEGENTIFAVGNGGRIERVVQGTVATGRVWRAHQIAIAAPPQQPCTSIRSYTTAIHVTELESSSPIPKAAVQLSASSRTPVYINGLYYVLSPMTPILVTTDASGSLTVVEATDGLQGAVLTASLANATLTINPMDNSMAKLAALDSAEKLRGVRVPTEIVAGGVVESTQFTPLMDPSAQDDDLDAVAYSLALFKDAYSKVPHPPTAGSTTQASLCRDHQSRTAAANSMLSARVPKTTNFSILDKLGKGFKVLEGDVTEFLGSVGDMFSGDFGDIFQLAKNAGETVGQLFRDAGTGAMHLFMKYKNKFFHAVLNTWNAFIGSAEWVFKKFIEIGKRFWAYTDALFQWPDIRRTKDVTHNVVRLCMQHYVDQIPKIAQQADQAIIGLEQKINHFAGIADFSPLDDSSNVLKKRPTDGAGSPYEGQTPESLLLANSFRDHGHQLTITGGSSANLDGVEGLLNDLVTAISKGGAVLGAVFDELQKLVQDFSSLSVEDILKRLMGILADAVLSSVQVVVDALLKVVQTVAQSLLDVLDTKIHIPVISDILNKIGVPDLSFLDLFTWIIAMAYTVVYKVTNDKQAPFPAHDQTTAALISARSWEEITAVFSGSSSSSSSFAARSSQLATSSSAPETYWFIRGHALAGLVGIPLVAKNMLDAEGEGVSTGVAIGGFVLTVIGGLLQGSANLLSPRDPIADDSVSNASIAILVIRLACLGYFSGAFATVTSKIEGKFPKLKVGNLQPDNAQGVGAIVDTVLVLPSIAVTIWHVVELAQRPAGKTRSAAILEECGNVVSYIQRASSAIALNDPEPDSKEIAVGLTGATTLIAAGFQIAEAATC</sequence>
<evidence type="ECO:0000313" key="4">
    <source>
        <dbReference type="Proteomes" id="UP001610446"/>
    </source>
</evidence>
<gene>
    <name evidence="3" type="ORF">BJY01DRAFT_263261</name>
</gene>
<evidence type="ECO:0000313" key="3">
    <source>
        <dbReference type="EMBL" id="KAL2846701.1"/>
    </source>
</evidence>
<organism evidence="3 4">
    <name type="scientific">Aspergillus pseudoustus</name>
    <dbReference type="NCBI Taxonomy" id="1810923"/>
    <lineage>
        <taxon>Eukaryota</taxon>
        <taxon>Fungi</taxon>
        <taxon>Dikarya</taxon>
        <taxon>Ascomycota</taxon>
        <taxon>Pezizomycotina</taxon>
        <taxon>Eurotiomycetes</taxon>
        <taxon>Eurotiomycetidae</taxon>
        <taxon>Eurotiales</taxon>
        <taxon>Aspergillaceae</taxon>
        <taxon>Aspergillus</taxon>
        <taxon>Aspergillus subgen. Nidulantes</taxon>
    </lineage>
</organism>
<accession>A0ABR4K3R8</accession>
<keyword evidence="2" id="KW-0812">Transmembrane</keyword>
<protein>
    <recommendedName>
        <fullName evidence="5">Cortical protein marker for cell polarity-domain-containing protein</fullName>
    </recommendedName>
</protein>
<keyword evidence="4" id="KW-1185">Reference proteome</keyword>
<feature type="transmembrane region" description="Helical" evidence="2">
    <location>
        <begin position="1669"/>
        <end position="1691"/>
    </location>
</feature>
<keyword evidence="2" id="KW-1133">Transmembrane helix</keyword>
<dbReference type="Proteomes" id="UP001610446">
    <property type="component" value="Unassembled WGS sequence"/>
</dbReference>
<comment type="caution">
    <text evidence="3">The sequence shown here is derived from an EMBL/GenBank/DDBJ whole genome shotgun (WGS) entry which is preliminary data.</text>
</comment>
<evidence type="ECO:0000256" key="1">
    <source>
        <dbReference type="SAM" id="MobiDB-lite"/>
    </source>
</evidence>